<dbReference type="PANTHER" id="PTHR43790">
    <property type="entry name" value="CARBOHYDRATE TRANSPORT ATP-BINDING PROTEIN MG119-RELATED"/>
    <property type="match status" value="1"/>
</dbReference>
<dbReference type="HOGENOM" id="CLU_348808_0_0_0"/>
<evidence type="ECO:0000256" key="4">
    <source>
        <dbReference type="ARBA" id="ARBA00011262"/>
    </source>
</evidence>
<dbReference type="PANTHER" id="PTHR43790:SF2">
    <property type="entry name" value="AUTOINDUCER 2 IMPORT ATP-BINDING PROTEIN LSRA"/>
    <property type="match status" value="1"/>
</dbReference>
<keyword evidence="14 19" id="KW-1133">Transmembrane helix</keyword>
<keyword evidence="8" id="KW-0762">Sugar transport</keyword>
<keyword evidence="15 19" id="KW-0472">Membrane</keyword>
<evidence type="ECO:0000259" key="20">
    <source>
        <dbReference type="PROSITE" id="PS50893"/>
    </source>
</evidence>
<dbReference type="InterPro" id="IPR027417">
    <property type="entry name" value="P-loop_NTPase"/>
</dbReference>
<dbReference type="SMART" id="SM00382">
    <property type="entry name" value="AAA"/>
    <property type="match status" value="2"/>
</dbReference>
<organism evidence="21 22">
    <name type="scientific">Thermotoga petrophila (strain ATCC BAA-489 / DSM 13996 / JCM 10882 / RKU-10)</name>
    <name type="common">Thermotoga naphthophila</name>
    <dbReference type="NCBI Taxonomy" id="590168"/>
    <lineage>
        <taxon>Bacteria</taxon>
        <taxon>Thermotogati</taxon>
        <taxon>Thermotogota</taxon>
        <taxon>Thermotogae</taxon>
        <taxon>Thermotogales</taxon>
        <taxon>Thermotogaceae</taxon>
        <taxon>Thermotoga</taxon>
    </lineage>
</organism>
<feature type="transmembrane region" description="Helical" evidence="19">
    <location>
        <begin position="263"/>
        <end position="291"/>
    </location>
</feature>
<feature type="transmembrane region" description="Helical" evidence="19">
    <location>
        <begin position="88"/>
        <end position="109"/>
    </location>
</feature>
<dbReference type="Gene3D" id="3.40.50.300">
    <property type="entry name" value="P-loop containing nucleotide triphosphate hydrolases"/>
    <property type="match status" value="2"/>
</dbReference>
<evidence type="ECO:0000256" key="11">
    <source>
        <dbReference type="ARBA" id="ARBA00022741"/>
    </source>
</evidence>
<comment type="subcellular location">
    <subcellularLocation>
        <location evidence="1">Cell inner membrane</location>
        <topology evidence="1">Peripheral membrane protein</topology>
    </subcellularLocation>
    <subcellularLocation>
        <location evidence="2">Cell membrane</location>
        <topology evidence="2">Multi-pass membrane protein</topology>
    </subcellularLocation>
</comment>
<comment type="function">
    <text evidence="16">Part of the ABC transporter complex LsrABCD involved in autoinducer 2 (AI-2) import. Responsible for energy coupling to the transport system.</text>
</comment>
<feature type="transmembrane region" description="Helical" evidence="19">
    <location>
        <begin position="207"/>
        <end position="232"/>
    </location>
</feature>
<evidence type="ECO:0000256" key="19">
    <source>
        <dbReference type="SAM" id="Phobius"/>
    </source>
</evidence>
<dbReference type="FunFam" id="3.40.50.300:FF:000127">
    <property type="entry name" value="Ribose import ATP-binding protein RbsA"/>
    <property type="match status" value="1"/>
</dbReference>
<dbReference type="GO" id="GO:0022857">
    <property type="term" value="F:transmembrane transporter activity"/>
    <property type="evidence" value="ECO:0007669"/>
    <property type="project" value="InterPro"/>
</dbReference>
<evidence type="ECO:0000256" key="7">
    <source>
        <dbReference type="ARBA" id="ARBA00022475"/>
    </source>
</evidence>
<evidence type="ECO:0000256" key="2">
    <source>
        <dbReference type="ARBA" id="ARBA00004651"/>
    </source>
</evidence>
<keyword evidence="13" id="KW-1278">Translocase</keyword>
<feature type="transmembrane region" description="Helical" evidence="19">
    <location>
        <begin position="156"/>
        <end position="178"/>
    </location>
</feature>
<keyword evidence="11" id="KW-0547">Nucleotide-binding</keyword>
<keyword evidence="10" id="KW-0677">Repeat</keyword>
<dbReference type="EMBL" id="CP001839">
    <property type="protein sequence ID" value="ADA67004.1"/>
    <property type="molecule type" value="Genomic_DNA"/>
</dbReference>
<dbReference type="GO" id="GO:0016887">
    <property type="term" value="F:ATP hydrolysis activity"/>
    <property type="evidence" value="ECO:0007669"/>
    <property type="project" value="InterPro"/>
</dbReference>
<evidence type="ECO:0000256" key="3">
    <source>
        <dbReference type="ARBA" id="ARBA00009404"/>
    </source>
</evidence>
<dbReference type="AlphaFoldDB" id="D2C7R8"/>
<keyword evidence="12" id="KW-0067">ATP-binding</keyword>
<proteinExistence type="inferred from homology"/>
<feature type="transmembrane region" description="Helical" evidence="19">
    <location>
        <begin position="116"/>
        <end position="136"/>
    </location>
</feature>
<sequence>MWKKLFKAREAGIFLILVAIVVFLGVTTREFLTVENIFTVILNVSFIAIMSFGMTMVIITSGIDLSVGSILGAASVVMGLLMDEKGLSPFLSVVIGLAVGVGFGLANGLLITKARLAPFISTLGMLSVGRGLAYVMSGGWPISPFPESFTVHGQGMVGPVPVPVIYMAVIGVIAHIFLKYTVTGRRIYAIGGNMEASKLVGIKTDRILILVYTINGFLAAFAGFLLTAWLGVAQPNAGQGYELDVIAATVIGGTSLSGGEGTILGAFLGAVIMGVLRNGMILLGGIVILAASGDRHSDHHSDSDRPDQEGEREMKPILEVKSIHKRFPGVHALKGVSMEFYPGEVHAIVGENGAGKSTLMKIIAGVYQPDEGEIIYEGRVVRWNHPSEAINAGIVTVFQELSVMDNLSVAENIFMGDEEKRGIFIDYKKMYREAEKFMKEEFGIEIDPEEKLGKYSIAIQQMVEIARAVYKKAKVLILDEPTSSLTQKETEKLFEVVKSLKEKGVAIIFISHRLEEIFEICDKVSVLRDGEYIGTDSIENLTKEKIVEMMVGRKLEKFYIKEAHEPGEVVLEVKNLSGEGFENVSFSLRRGEILGFAGLVGAGRTELMETIFGFRPKRGGEIYIEGKRVEINHPLDAIEQGIGLVPEDRKKLGLILIMSIMHNVSLPSLDRIKKGPFISFKREKELANWAIKTFDIRPAYPDRKVLYLSGGNQQKVVLAKWLALKPKVLILDEPTRGIDVGAKAEIYRIMSQLAKEGVGVIMISSELPEVLQMSDRIAVMSFGKLAGIIDAKEASQEKVMKLAAGLDL</sequence>
<evidence type="ECO:0000256" key="12">
    <source>
        <dbReference type="ARBA" id="ARBA00022840"/>
    </source>
</evidence>
<keyword evidence="9 19" id="KW-0812">Transmembrane</keyword>
<feature type="domain" description="ABC transporter" evidence="20">
    <location>
        <begin position="318"/>
        <end position="554"/>
    </location>
</feature>
<dbReference type="GO" id="GO:0015749">
    <property type="term" value="P:monosaccharide transmembrane transport"/>
    <property type="evidence" value="ECO:0007669"/>
    <property type="project" value="UniProtKB-ARBA"/>
</dbReference>
<evidence type="ECO:0000256" key="10">
    <source>
        <dbReference type="ARBA" id="ARBA00022737"/>
    </source>
</evidence>
<evidence type="ECO:0000313" key="21">
    <source>
        <dbReference type="EMBL" id="ADA67004.1"/>
    </source>
</evidence>
<evidence type="ECO:0000256" key="8">
    <source>
        <dbReference type="ARBA" id="ARBA00022597"/>
    </source>
</evidence>
<dbReference type="CDD" id="cd03216">
    <property type="entry name" value="ABC_Carb_Monos_I"/>
    <property type="match status" value="1"/>
</dbReference>
<evidence type="ECO:0000313" key="22">
    <source>
        <dbReference type="Proteomes" id="UP000000940"/>
    </source>
</evidence>
<dbReference type="PROSITE" id="PS00211">
    <property type="entry name" value="ABC_TRANSPORTER_1"/>
    <property type="match status" value="1"/>
</dbReference>
<dbReference type="EC" id="7.6.2.13" evidence="17"/>
<dbReference type="InterPro" id="IPR050107">
    <property type="entry name" value="ABC_carbohydrate_import_ATPase"/>
</dbReference>
<evidence type="ECO:0000256" key="6">
    <source>
        <dbReference type="ARBA" id="ARBA00022448"/>
    </source>
</evidence>
<dbReference type="Pfam" id="PF02653">
    <property type="entry name" value="BPD_transp_2"/>
    <property type="match status" value="1"/>
</dbReference>
<feature type="transmembrane region" description="Helical" evidence="19">
    <location>
        <begin position="37"/>
        <end position="58"/>
    </location>
</feature>
<keyword evidence="22" id="KW-1185">Reference proteome</keyword>
<gene>
    <name evidence="21" type="ordered locus">Tnap_0914</name>
</gene>
<evidence type="ECO:0000256" key="14">
    <source>
        <dbReference type="ARBA" id="ARBA00022989"/>
    </source>
</evidence>
<protein>
    <recommendedName>
        <fullName evidence="5">Autoinducer 2 import ATP-binding protein LsrA</fullName>
        <ecNumber evidence="17">7.6.2.13</ecNumber>
    </recommendedName>
</protein>
<dbReference type="InterPro" id="IPR003593">
    <property type="entry name" value="AAA+_ATPase"/>
</dbReference>
<accession>D2C7R8</accession>
<evidence type="ECO:0000256" key="5">
    <source>
        <dbReference type="ARBA" id="ARBA00019459"/>
    </source>
</evidence>
<dbReference type="FunFam" id="3.40.50.300:FF:000126">
    <property type="entry name" value="Galactose/methyl galactoside import ATP-binding protein MglA"/>
    <property type="match status" value="1"/>
</dbReference>
<comment type="similarity">
    <text evidence="3">Belongs to the ABC transporter superfamily. AI-2 autoinducer porter (TC 3.A.1.2.8) family.</text>
</comment>
<dbReference type="SUPFAM" id="SSF52540">
    <property type="entry name" value="P-loop containing nucleoside triphosphate hydrolases"/>
    <property type="match status" value="2"/>
</dbReference>
<dbReference type="KEGG" id="tnp:Tnap_0914"/>
<evidence type="ECO:0000256" key="9">
    <source>
        <dbReference type="ARBA" id="ARBA00022692"/>
    </source>
</evidence>
<evidence type="ECO:0000256" key="16">
    <source>
        <dbReference type="ARBA" id="ARBA00023747"/>
    </source>
</evidence>
<evidence type="ECO:0000256" key="15">
    <source>
        <dbReference type="ARBA" id="ARBA00023136"/>
    </source>
</evidence>
<dbReference type="InterPro" id="IPR003439">
    <property type="entry name" value="ABC_transporter-like_ATP-bd"/>
</dbReference>
<dbReference type="GO" id="GO:0005886">
    <property type="term" value="C:plasma membrane"/>
    <property type="evidence" value="ECO:0007669"/>
    <property type="project" value="UniProtKB-SubCell"/>
</dbReference>
<evidence type="ECO:0000256" key="17">
    <source>
        <dbReference type="ARBA" id="ARBA00023798"/>
    </source>
</evidence>
<feature type="transmembrane region" description="Helical" evidence="19">
    <location>
        <begin position="12"/>
        <end position="31"/>
    </location>
</feature>
<feature type="domain" description="ABC transporter" evidence="20">
    <location>
        <begin position="558"/>
        <end position="807"/>
    </location>
</feature>
<comment type="subunit">
    <text evidence="4">The complex is composed of two ATP-binding proteins (LsrA), two transmembrane proteins (LsrC and LsrD) and a solute-binding protein (LsrB).</text>
</comment>
<dbReference type="GO" id="GO:0005524">
    <property type="term" value="F:ATP binding"/>
    <property type="evidence" value="ECO:0007669"/>
    <property type="project" value="UniProtKB-KW"/>
</dbReference>
<dbReference type="InterPro" id="IPR017871">
    <property type="entry name" value="ABC_transporter-like_CS"/>
</dbReference>
<keyword evidence="7" id="KW-1003">Cell membrane</keyword>
<evidence type="ECO:0000256" key="13">
    <source>
        <dbReference type="ARBA" id="ARBA00022967"/>
    </source>
</evidence>
<evidence type="ECO:0000256" key="1">
    <source>
        <dbReference type="ARBA" id="ARBA00004417"/>
    </source>
</evidence>
<dbReference type="Pfam" id="PF00005">
    <property type="entry name" value="ABC_tran"/>
    <property type="match status" value="2"/>
</dbReference>
<keyword evidence="6" id="KW-0813">Transport</keyword>
<dbReference type="Proteomes" id="UP000000940">
    <property type="component" value="Chromosome"/>
</dbReference>
<evidence type="ECO:0000256" key="18">
    <source>
        <dbReference type="ARBA" id="ARBA00034076"/>
    </source>
</evidence>
<dbReference type="CDD" id="cd06579">
    <property type="entry name" value="TM_PBP1_transp_AraH_like"/>
    <property type="match status" value="1"/>
</dbReference>
<name>D2C7R8_THEP2</name>
<comment type="catalytic activity">
    <reaction evidence="18">
        <text>ATP + H2O + (2R,4S)-2-methyl-2,3,3,4-tetrahydroxytetrahydrofuran-[AI-2-binding protein]Side 1 = ADP + phosphate + (2R,4S)-2-methyl-2,3,3,4-tetrahydroxytetrahydrofuranSide 2 + [AI-2-binding protein]Side 1.</text>
        <dbReference type="EC" id="7.6.2.13"/>
    </reaction>
</comment>
<reference evidence="21 22" key="1">
    <citation type="submission" date="2009-12" db="EMBL/GenBank/DDBJ databases">
        <title>Complete sequence of Thermotoga petrophila RKU-1.</title>
        <authorList>
            <consortium name="US DOE Joint Genome Institute"/>
            <person name="Lucas S."/>
            <person name="Copeland A."/>
            <person name="Lapidus A."/>
            <person name="Glavina del Rio T."/>
            <person name="Dalin E."/>
            <person name="Tice H."/>
            <person name="Bruce D."/>
            <person name="Goodwin L."/>
            <person name="Pitluck S."/>
            <person name="Munk A.C."/>
            <person name="Brettin T."/>
            <person name="Detter J.C."/>
            <person name="Han C."/>
            <person name="Tapia R."/>
            <person name="Larimer F."/>
            <person name="Land M."/>
            <person name="Hauser L."/>
            <person name="Kyrpides N."/>
            <person name="Mikhailova N."/>
            <person name="Nelson K.E."/>
            <person name="Gogarten J.P."/>
            <person name="Noll K.M."/>
        </authorList>
    </citation>
    <scope>NUCLEOTIDE SEQUENCE [LARGE SCALE GENOMIC DNA]</scope>
    <source>
        <strain evidence="22">ATCC BAA-489 / DSM 13996 / JCM 10882 / RKU-10</strain>
    </source>
</reference>
<dbReference type="CDD" id="cd03215">
    <property type="entry name" value="ABC_Carb_Monos_II"/>
    <property type="match status" value="1"/>
</dbReference>
<dbReference type="InterPro" id="IPR001851">
    <property type="entry name" value="ABC_transp_permease"/>
</dbReference>
<dbReference type="PROSITE" id="PS50893">
    <property type="entry name" value="ABC_TRANSPORTER_2"/>
    <property type="match status" value="2"/>
</dbReference>